<proteinExistence type="inferred from homology"/>
<dbReference type="InterPro" id="IPR034333">
    <property type="entry name" value="GST_Zeta_N"/>
</dbReference>
<dbReference type="EMBL" id="AMRG01000004">
    <property type="protein sequence ID" value="EKE84753.1"/>
    <property type="molecule type" value="Genomic_DNA"/>
</dbReference>
<dbReference type="SUPFAM" id="SSF52833">
    <property type="entry name" value="Thioredoxin-like"/>
    <property type="match status" value="1"/>
</dbReference>
<dbReference type="InterPro" id="IPR036282">
    <property type="entry name" value="Glutathione-S-Trfase_C_sf"/>
</dbReference>
<dbReference type="FunFam" id="1.20.1050.10:FF:000017">
    <property type="entry name" value="Maleylacetoacetate isomerase"/>
    <property type="match status" value="1"/>
</dbReference>
<dbReference type="eggNOG" id="COG0625">
    <property type="taxonomic scope" value="Bacteria"/>
</dbReference>
<evidence type="ECO:0000313" key="4">
    <source>
        <dbReference type="EMBL" id="EKE84753.1"/>
    </source>
</evidence>
<dbReference type="CDD" id="cd03042">
    <property type="entry name" value="GST_N_Zeta"/>
    <property type="match status" value="1"/>
</dbReference>
<dbReference type="InterPro" id="IPR034330">
    <property type="entry name" value="GST_Zeta_C"/>
</dbReference>
<dbReference type="PROSITE" id="PS50405">
    <property type="entry name" value="GST_CTER"/>
    <property type="match status" value="1"/>
</dbReference>
<dbReference type="InterPro" id="IPR004046">
    <property type="entry name" value="GST_C"/>
</dbReference>
<dbReference type="Proteomes" id="UP000014115">
    <property type="component" value="Unassembled WGS sequence"/>
</dbReference>
<dbReference type="PANTHER" id="PTHR42673">
    <property type="entry name" value="MALEYLACETOACETATE ISOMERASE"/>
    <property type="match status" value="1"/>
</dbReference>
<dbReference type="InterPro" id="IPR040079">
    <property type="entry name" value="Glutathione_S-Trfase"/>
</dbReference>
<comment type="caution">
    <text evidence="4">The sequence shown here is derived from an EMBL/GenBank/DDBJ whole genome shotgun (WGS) entry which is preliminary data.</text>
</comment>
<name>K2KAC3_9GAMM</name>
<dbReference type="SUPFAM" id="SSF47616">
    <property type="entry name" value="GST C-terminal domain-like"/>
    <property type="match status" value="1"/>
</dbReference>
<keyword evidence="4" id="KW-0808">Transferase</keyword>
<dbReference type="Pfam" id="PF14497">
    <property type="entry name" value="GST_C_3"/>
    <property type="match status" value="1"/>
</dbReference>
<feature type="domain" description="GST N-terminal" evidence="2">
    <location>
        <begin position="1"/>
        <end position="84"/>
    </location>
</feature>
<dbReference type="GO" id="GO:0006749">
    <property type="term" value="P:glutathione metabolic process"/>
    <property type="evidence" value="ECO:0007669"/>
    <property type="project" value="TreeGrafter"/>
</dbReference>
<dbReference type="InterPro" id="IPR010987">
    <property type="entry name" value="Glutathione-S-Trfase_C-like"/>
</dbReference>
<dbReference type="CDD" id="cd03191">
    <property type="entry name" value="GST_C_Zeta"/>
    <property type="match status" value="1"/>
</dbReference>
<comment type="similarity">
    <text evidence="1">Belongs to the GST superfamily. Zeta family.</text>
</comment>
<dbReference type="Pfam" id="PF13417">
    <property type="entry name" value="GST_N_3"/>
    <property type="match status" value="1"/>
</dbReference>
<evidence type="ECO:0000313" key="5">
    <source>
        <dbReference type="Proteomes" id="UP000014115"/>
    </source>
</evidence>
<dbReference type="AlphaFoldDB" id="K2KAC3"/>
<dbReference type="OrthoDB" id="509852at2"/>
<sequence length="214" mass="24463">MSLKLYGYWRSGATYRVRLALHLKGLKFDYQPVHLVKDGGEQHQQAYQQMTPTELVPTLVDGDMTLHQSPAILEYLEERYPQPALLPEQEPQRSLARALALDMACDLQPLNNLRVLQYLTNDLALNDEQKQAWIAHWTKRAFTALEQSLSRSAGRYCVGDQVTFADVCLLPQVYHAQRFKVALDDFPTLMQVHHNLQQLPAVIASRPENQPDAQ</sequence>
<dbReference type="InterPro" id="IPR005955">
    <property type="entry name" value="GST_Zeta"/>
</dbReference>
<feature type="domain" description="GST C-terminal" evidence="3">
    <location>
        <begin position="89"/>
        <end position="214"/>
    </location>
</feature>
<evidence type="ECO:0000259" key="3">
    <source>
        <dbReference type="PROSITE" id="PS50405"/>
    </source>
</evidence>
<dbReference type="PATRIC" id="fig|740709.3.peg.819"/>
<gene>
    <name evidence="4" type="ORF">A10D4_04045</name>
</gene>
<dbReference type="GO" id="GO:0004364">
    <property type="term" value="F:glutathione transferase activity"/>
    <property type="evidence" value="ECO:0007669"/>
    <property type="project" value="TreeGrafter"/>
</dbReference>
<dbReference type="Gene3D" id="1.20.1050.10">
    <property type="match status" value="1"/>
</dbReference>
<dbReference type="InterPro" id="IPR036249">
    <property type="entry name" value="Thioredoxin-like_sf"/>
</dbReference>
<dbReference type="GO" id="GO:0005737">
    <property type="term" value="C:cytoplasm"/>
    <property type="evidence" value="ECO:0007669"/>
    <property type="project" value="InterPro"/>
</dbReference>
<evidence type="ECO:0000259" key="2">
    <source>
        <dbReference type="PROSITE" id="PS50404"/>
    </source>
</evidence>
<keyword evidence="5" id="KW-1185">Reference proteome</keyword>
<dbReference type="PANTHER" id="PTHR42673:SF21">
    <property type="entry name" value="GLUTATHIONE S-TRANSFERASE YFCF"/>
    <property type="match status" value="1"/>
</dbReference>
<dbReference type="NCBIfam" id="TIGR01262">
    <property type="entry name" value="maiA"/>
    <property type="match status" value="1"/>
</dbReference>
<dbReference type="SFLD" id="SFLDS00019">
    <property type="entry name" value="Glutathione_Transferase_(cytos"/>
    <property type="match status" value="1"/>
</dbReference>
<dbReference type="STRING" id="740709.A10D4_04045"/>
<reference evidence="4 5" key="1">
    <citation type="journal article" date="2012" name="J. Bacteriol.">
        <title>Genome Sequence of Idiomarina xiamenensis Type Strain 10-D-4.</title>
        <authorList>
            <person name="Lai Q."/>
            <person name="Wang L."/>
            <person name="Wang W."/>
            <person name="Shao Z."/>
        </authorList>
    </citation>
    <scope>NUCLEOTIDE SEQUENCE [LARGE SCALE GENOMIC DNA]</scope>
    <source>
        <strain evidence="4 5">10-D-4</strain>
    </source>
</reference>
<dbReference type="GO" id="GO:0016034">
    <property type="term" value="F:maleylacetoacetate isomerase activity"/>
    <property type="evidence" value="ECO:0007669"/>
    <property type="project" value="TreeGrafter"/>
</dbReference>
<dbReference type="RefSeq" id="WP_008487901.1">
    <property type="nucleotide sequence ID" value="NZ_AMRG01000004.1"/>
</dbReference>
<dbReference type="GO" id="GO:0006559">
    <property type="term" value="P:L-phenylalanine catabolic process"/>
    <property type="evidence" value="ECO:0007669"/>
    <property type="project" value="TreeGrafter"/>
</dbReference>
<evidence type="ECO:0000256" key="1">
    <source>
        <dbReference type="ARBA" id="ARBA00010007"/>
    </source>
</evidence>
<dbReference type="Gene3D" id="3.40.30.10">
    <property type="entry name" value="Glutaredoxin"/>
    <property type="match status" value="1"/>
</dbReference>
<dbReference type="SFLD" id="SFLDG00358">
    <property type="entry name" value="Main_(cytGST)"/>
    <property type="match status" value="1"/>
</dbReference>
<dbReference type="PROSITE" id="PS50404">
    <property type="entry name" value="GST_NTER"/>
    <property type="match status" value="1"/>
</dbReference>
<dbReference type="InterPro" id="IPR004045">
    <property type="entry name" value="Glutathione_S-Trfase_N"/>
</dbReference>
<organism evidence="4 5">
    <name type="scientific">Idiomarina xiamenensis 10-D-4</name>
    <dbReference type="NCBI Taxonomy" id="740709"/>
    <lineage>
        <taxon>Bacteria</taxon>
        <taxon>Pseudomonadati</taxon>
        <taxon>Pseudomonadota</taxon>
        <taxon>Gammaproteobacteria</taxon>
        <taxon>Alteromonadales</taxon>
        <taxon>Idiomarinaceae</taxon>
        <taxon>Idiomarina</taxon>
    </lineage>
</organism>
<protein>
    <submittedName>
        <fullName evidence="4">Glutathione S-transferase-like protein</fullName>
    </submittedName>
</protein>
<accession>K2KAC3</accession>